<dbReference type="Pfam" id="PF08238">
    <property type="entry name" value="Sel1"/>
    <property type="match status" value="2"/>
</dbReference>
<dbReference type="PANTHER" id="PTHR11102">
    <property type="entry name" value="SEL-1-LIKE PROTEIN"/>
    <property type="match status" value="1"/>
</dbReference>
<gene>
    <name evidence="1" type="ordered locus">FN3523_0919</name>
</gene>
<dbReference type="InterPro" id="IPR050767">
    <property type="entry name" value="Sel1_AlgK"/>
</dbReference>
<name>F4BFH8_9GAMM</name>
<dbReference type="PANTHER" id="PTHR11102:SF147">
    <property type="entry name" value="SEL1L ADAPTOR SUBUNIT OF ERAD E3 UBIQUITIN LIGASE"/>
    <property type="match status" value="1"/>
</dbReference>
<dbReference type="InterPro" id="IPR006597">
    <property type="entry name" value="Sel1-like"/>
</dbReference>
<sequence length="196" mass="22836">MKIFMQNFKNKIILVVVFIFLALSMQLSYACISNEYNKAYSLYRNSDYSGSAKAFMDLYKKGCPTSPYFLGIFYTYGIGVKQDLDLAIKYFDVFLDKNNNKQPRHYRANAYLALAYIYKTKNLMKKANKYLTLSAEIDNVEAMFFLGKSYLADNQPYYIETNLEKAFFWLNKAAQNGNIEAMKLIYDNNLYSKAKN</sequence>
<protein>
    <recommendedName>
        <fullName evidence="3">Sel1 repeat family protein</fullName>
    </recommendedName>
</protein>
<organism evidence="1 2">
    <name type="scientific">Francisella hispaniensis</name>
    <dbReference type="NCBI Taxonomy" id="622488"/>
    <lineage>
        <taxon>Bacteria</taxon>
        <taxon>Pseudomonadati</taxon>
        <taxon>Pseudomonadota</taxon>
        <taxon>Gammaproteobacteria</taxon>
        <taxon>Thiotrichales</taxon>
        <taxon>Francisellaceae</taxon>
        <taxon>Francisella</taxon>
    </lineage>
</organism>
<dbReference type="EMBL" id="CP002558">
    <property type="protein sequence ID" value="AEE26222.1"/>
    <property type="molecule type" value="Genomic_DNA"/>
</dbReference>
<dbReference type="Proteomes" id="UP000008303">
    <property type="component" value="Chromosome"/>
</dbReference>
<dbReference type="PATRIC" id="fig|676032.3.peg.925"/>
<dbReference type="SMART" id="SM00671">
    <property type="entry name" value="SEL1"/>
    <property type="match status" value="3"/>
</dbReference>
<dbReference type="AlphaFoldDB" id="F4BFH8"/>
<dbReference type="InterPro" id="IPR011990">
    <property type="entry name" value="TPR-like_helical_dom_sf"/>
</dbReference>
<dbReference type="PROSITE" id="PS51257">
    <property type="entry name" value="PROKAR_LIPOPROTEIN"/>
    <property type="match status" value="1"/>
</dbReference>
<proteinExistence type="predicted"/>
<dbReference type="KEGG" id="fcn:FN3523_0919"/>
<evidence type="ECO:0000313" key="2">
    <source>
        <dbReference type="Proteomes" id="UP000008303"/>
    </source>
</evidence>
<evidence type="ECO:0000313" key="1">
    <source>
        <dbReference type="EMBL" id="AEE26222.1"/>
    </source>
</evidence>
<dbReference type="Gene3D" id="1.25.40.10">
    <property type="entry name" value="Tetratricopeptide repeat domain"/>
    <property type="match status" value="1"/>
</dbReference>
<reference evidence="2" key="1">
    <citation type="journal article" date="2011" name="Appl. Environ. Microbiol.">
        <title>Common ancestry and novel genetic traits of Francisella novicida-like isolates from North America and Australia as revealed by comparative genomic analyses.</title>
        <authorList>
            <person name="Siddaramappa S."/>
            <person name="Challacombe J.F."/>
            <person name="Petersen J.M."/>
            <person name="Pillai S."/>
            <person name="Hogg G."/>
            <person name="Kuske C.R."/>
        </authorList>
    </citation>
    <scope>NUCLEOTIDE SEQUENCE [LARGE SCALE GENOMIC DNA]</scope>
    <source>
        <strain evidence="2">3523</strain>
    </source>
</reference>
<dbReference type="GO" id="GO:0036503">
    <property type="term" value="P:ERAD pathway"/>
    <property type="evidence" value="ECO:0007669"/>
    <property type="project" value="TreeGrafter"/>
</dbReference>
<dbReference type="SUPFAM" id="SSF81901">
    <property type="entry name" value="HCP-like"/>
    <property type="match status" value="1"/>
</dbReference>
<dbReference type="HOGENOM" id="CLU_1553046_0_0_6"/>
<accession>F4BFH8</accession>
<evidence type="ECO:0008006" key="3">
    <source>
        <dbReference type="Google" id="ProtNLM"/>
    </source>
</evidence>